<proteinExistence type="inferred from homology"/>
<evidence type="ECO:0000256" key="12">
    <source>
        <dbReference type="ARBA" id="ARBA00023242"/>
    </source>
</evidence>
<dbReference type="FunFam" id="1.10.238.10:FF:000006">
    <property type="entry name" value="Calmodulin 1"/>
    <property type="match status" value="1"/>
</dbReference>
<dbReference type="Pfam" id="PF05833">
    <property type="entry name" value="NFACT_N"/>
    <property type="match status" value="1"/>
</dbReference>
<evidence type="ECO:0000256" key="1">
    <source>
        <dbReference type="ARBA" id="ARBA00004123"/>
    </source>
</evidence>
<dbReference type="Proteomes" id="UP000318447">
    <property type="component" value="Unassembled WGS sequence"/>
</dbReference>
<dbReference type="VEuPathDB" id="TriTrypDB:LdBPK_090990.1"/>
<evidence type="ECO:0000256" key="13">
    <source>
        <dbReference type="SAM" id="MobiDB-lite"/>
    </source>
</evidence>
<dbReference type="VEuPathDB" id="TriTrypDB:LdBPK_090970.1"/>
<dbReference type="GO" id="GO:0005509">
    <property type="term" value="F:calcium ion binding"/>
    <property type="evidence" value="ECO:0007669"/>
    <property type="project" value="InterPro"/>
</dbReference>
<feature type="domain" description="EF-hand" evidence="14">
    <location>
        <begin position="1280"/>
        <end position="1315"/>
    </location>
</feature>
<keyword evidence="11" id="KW-0175">Coiled coil</keyword>
<keyword evidence="7" id="KW-0963">Cytoplasm</keyword>
<comment type="similarity">
    <text evidence="4">Belongs to the calmodulin family.</text>
</comment>
<evidence type="ECO:0000259" key="14">
    <source>
        <dbReference type="PROSITE" id="PS50222"/>
    </source>
</evidence>
<dbReference type="SMART" id="SM01184">
    <property type="entry name" value="efhand_Ca_insen"/>
    <property type="match status" value="3"/>
</dbReference>
<feature type="domain" description="EF-hand" evidence="14">
    <location>
        <begin position="1048"/>
        <end position="1083"/>
    </location>
</feature>
<evidence type="ECO:0000256" key="4">
    <source>
        <dbReference type="ARBA" id="ARBA00009763"/>
    </source>
</evidence>
<evidence type="ECO:0000256" key="11">
    <source>
        <dbReference type="ARBA" id="ARBA00023054"/>
    </source>
</evidence>
<comment type="caution">
    <text evidence="15">The sequence shown here is derived from an EMBL/GenBank/DDBJ whole genome shotgun (WGS) entry which is preliminary data.</text>
</comment>
<dbReference type="FunFam" id="1.10.238.10:FF:000034">
    <property type="entry name" value="Calmodulin"/>
    <property type="match status" value="1"/>
</dbReference>
<dbReference type="FunFam" id="1.10.238.10:FF:000527">
    <property type="entry name" value="Calmodulin-3"/>
    <property type="match status" value="2"/>
</dbReference>
<evidence type="ECO:0000256" key="10">
    <source>
        <dbReference type="ARBA" id="ARBA00022837"/>
    </source>
</evidence>
<dbReference type="InterPro" id="IPR008532">
    <property type="entry name" value="NFACT_RNA-bd"/>
</dbReference>
<evidence type="ECO:0000256" key="7">
    <source>
        <dbReference type="ARBA" id="ARBA00022490"/>
    </source>
</evidence>
<feature type="domain" description="EF-hand" evidence="14">
    <location>
        <begin position="1353"/>
        <end position="1388"/>
    </location>
</feature>
<dbReference type="InterPro" id="IPR050230">
    <property type="entry name" value="CALM/Myosin/TropC-like"/>
</dbReference>
<sequence>MVKQRMTALDVRATVEEMRATLIGLRLLNIYNIGNKMFLFKFGHGENKKNVLLESGTRFHLTELAREKPKVPSQFTLKLRKHIRAWRLDSIAQLQHDRTIDLCFGVPSTEGCFHIIVELFSKGNVILTDYAYTIMMLLRTHRDDEGLKLMVNQVYPVMAPFVAAVAAESAEAQEVDTATVVSAAASVARTAAAAAEEPHMFLYPPHVDASGHLHVQHTADADLTLAQRQLKEERTRLMKVDWEVGLSRSNDRTVVQTLVAGIQHFGPDLAQHVLTVTGVLNTPRKSWTQSADNVFEALRPGLLEAFDLAKYTNDGVEALYRTSFGRVCDEFFLITETERIDASNAKRTKTAKSKEDKFAADHARRINALETDIAANQMKGEQLILNADRVDEAIQLINGALATGISWDALRMLLKRRHAEGHPVAYMIHDLFLERNSISVLLETVLDEEKGEEDCDVPPLVVEVTLSKTAHANAADYFSKQKQHRSKLERTVAATEKAAAGAARKGARKAAAQKEKKVIVKERQRNWWEKFFWFRTTAGDLVLRGKDVQSTELLVRRVMRLGDLFIHCDVDGSLPCLLRPMNDVWQELGGNNAGGDLTASPATQPVALHSVCEAGAWCVAFSGAWERKQTTGSWWVYASQVTGGTATGAYLYAGERHHLPPQSMSLGCALLFYVARTVREPAAVARAESAASVDNDDEGPEHVEDNAVDSFTVLRRELPSFLASPADAGQPSGAGEAVVPADAAAALVELPSVETLRAEQRKQRNLFVAGGCNSSGGGRVDGRQKKGKAAKKGGARNSRVDRAGLQGTPAATIAFLPSSAMEDGAAAAVAATATQKGSAQGRNLTKHQKKKLKKIQDKYGDQDDEDRMLGAQVNGNQLSRVQLLELQRRAEQPARSRNDRDAAIVQQSAELNRAFPHYTMRPGPMDTVQHVVVVCAPTIAVSEYAYHATLCMGNAKKGALAAKLLQLFTARAEQGEAGADGTSTGVTTVNPSVVKALQMMSTNDVVEQLRANQISEFKEAFSLFDKDGDGTITTKELGTVMRSLGQNPTEAELQDMINEVDQDGSGTIDFPEFLTLMARKMQDSDSEEEIKEAFRVFDKDGNGFISAAELRHVMTNLGEKLTDEEVDEMIREADVDGDGQINYEEFQISEFKEAFSLFDKDGDGTITTKELGTVMRSLGQNPTEAELQDMINEVDQDGSGTIDFPEFLTLMARKMQDSDSEEEIKEAFRVFDKDGNGFISAAELRHVMTNLGEKLTDEEVDEMIREADVDGDGQINYEEFQISEFKEAFSLFDKDGDGTITTKELGTVMRSLGQNPTEAELQDMINEVDQDGSGTIDFPEFLTLMARKMQDSDSEEEIKEAFRVFDKDGNGFISAAELRHVMTNLGEKLTDEEVDEMIREADVDGDGQINYEEFVKMMMSK</sequence>
<keyword evidence="10" id="KW-0106">Calcium</keyword>
<dbReference type="InterPro" id="IPR011992">
    <property type="entry name" value="EF-hand-dom_pair"/>
</dbReference>
<dbReference type="VEuPathDB" id="TriTrypDB:LDHU3_09.1120"/>
<comment type="similarity">
    <text evidence="3">Belongs to the NEMF family.</text>
</comment>
<keyword evidence="8" id="KW-0479">Metal-binding</keyword>
<dbReference type="EMBL" id="RHLC01000042">
    <property type="protein sequence ID" value="TPP41689.1"/>
    <property type="molecule type" value="Genomic_DNA"/>
</dbReference>
<name>A0A504X3P8_LEIDO</name>
<evidence type="ECO:0000256" key="2">
    <source>
        <dbReference type="ARBA" id="ARBA00004496"/>
    </source>
</evidence>
<dbReference type="GO" id="GO:0072344">
    <property type="term" value="P:rescue of stalled ribosome"/>
    <property type="evidence" value="ECO:0007669"/>
    <property type="project" value="UniProtKB-ARBA"/>
</dbReference>
<dbReference type="Pfam" id="PF05670">
    <property type="entry name" value="NFACT-R_1"/>
    <property type="match status" value="1"/>
</dbReference>
<evidence type="ECO:0000313" key="15">
    <source>
        <dbReference type="EMBL" id="TPP41689.1"/>
    </source>
</evidence>
<feature type="domain" description="EF-hand" evidence="14">
    <location>
        <begin position="1255"/>
        <end position="1279"/>
    </location>
</feature>
<dbReference type="PANTHER" id="PTHR23048">
    <property type="entry name" value="MYOSIN LIGHT CHAIN 1, 3"/>
    <property type="match status" value="1"/>
</dbReference>
<dbReference type="GO" id="GO:0005737">
    <property type="term" value="C:cytoplasm"/>
    <property type="evidence" value="ECO:0007669"/>
    <property type="project" value="UniProtKB-SubCell"/>
</dbReference>
<dbReference type="Gene3D" id="1.10.238.10">
    <property type="entry name" value="EF-hand"/>
    <property type="match status" value="7"/>
</dbReference>
<feature type="domain" description="EF-hand" evidence="14">
    <location>
        <begin position="1219"/>
        <end position="1254"/>
    </location>
</feature>
<protein>
    <recommendedName>
        <fullName evidence="5">Calmodulin</fullName>
    </recommendedName>
</protein>
<reference evidence="16" key="1">
    <citation type="submission" date="2019-02" db="EMBL/GenBank/DDBJ databases">
        <title>FDA dAtabase for Regulatory Grade micrObial Sequences (FDA-ARGOS): Supporting development and validation of Infectious Disease Dx tests.</title>
        <authorList>
            <person name="Duncan R."/>
            <person name="Fisher C."/>
            <person name="Tallon L."/>
            <person name="Sadzewicz L."/>
            <person name="Sengamalay N."/>
            <person name="Ott S."/>
            <person name="Godinez A."/>
            <person name="Nagaraj S."/>
            <person name="Vavikolanu K."/>
            <person name="Nadendla S."/>
            <person name="Aluvathingal J."/>
            <person name="Sichtig H."/>
        </authorList>
    </citation>
    <scope>NUCLEOTIDE SEQUENCE [LARGE SCALE GENOMIC DNA]</scope>
    <source>
        <strain evidence="16">FDAARGOS_361</strain>
    </source>
</reference>
<feature type="domain" description="EF-hand" evidence="14">
    <location>
        <begin position="1182"/>
        <end position="1217"/>
    </location>
</feature>
<feature type="domain" description="EF-hand" evidence="14">
    <location>
        <begin position="1121"/>
        <end position="1145"/>
    </location>
</feature>
<dbReference type="Pfam" id="PF13499">
    <property type="entry name" value="EF-hand_7"/>
    <property type="match status" value="6"/>
</dbReference>
<dbReference type="VEuPathDB" id="TriTrypDB:LdCL_090015400"/>
<dbReference type="VEuPathDB" id="TriTrypDB:LDHU3_09.1160"/>
<feature type="domain" description="EF-hand" evidence="14">
    <location>
        <begin position="1146"/>
        <end position="1181"/>
    </location>
</feature>
<dbReference type="SMART" id="SM00054">
    <property type="entry name" value="EFh"/>
    <property type="match status" value="12"/>
</dbReference>
<feature type="domain" description="EF-hand" evidence="14">
    <location>
        <begin position="1085"/>
        <end position="1120"/>
    </location>
</feature>
<dbReference type="FunFam" id="2.30.310.10:FF:000001">
    <property type="entry name" value="Nuclear export mediator factor Nemf"/>
    <property type="match status" value="1"/>
</dbReference>
<dbReference type="Gene3D" id="2.30.310.10">
    <property type="entry name" value="ibrinogen binding protein from staphylococcus aureus domain"/>
    <property type="match status" value="1"/>
</dbReference>
<feature type="domain" description="EF-hand" evidence="14">
    <location>
        <begin position="1012"/>
        <end position="1047"/>
    </location>
</feature>
<evidence type="ECO:0000256" key="3">
    <source>
        <dbReference type="ARBA" id="ARBA00008318"/>
    </source>
</evidence>
<dbReference type="PROSITE" id="PS00018">
    <property type="entry name" value="EF_HAND_1"/>
    <property type="match status" value="10"/>
</dbReference>
<feature type="domain" description="EF-hand" evidence="14">
    <location>
        <begin position="1316"/>
        <end position="1351"/>
    </location>
</feature>
<evidence type="ECO:0000256" key="6">
    <source>
        <dbReference type="ARBA" id="ARBA00022481"/>
    </source>
</evidence>
<feature type="compositionally biased region" description="Basic residues" evidence="13">
    <location>
        <begin position="785"/>
        <end position="794"/>
    </location>
</feature>
<feature type="region of interest" description="Disordered" evidence="13">
    <location>
        <begin position="768"/>
        <end position="801"/>
    </location>
</feature>
<keyword evidence="6" id="KW-0488">Methylation</keyword>
<dbReference type="PANTHER" id="PTHR23048:SF0">
    <property type="entry name" value="CALMODULIN LIKE 3"/>
    <property type="match status" value="1"/>
</dbReference>
<evidence type="ECO:0000313" key="16">
    <source>
        <dbReference type="Proteomes" id="UP000318447"/>
    </source>
</evidence>
<evidence type="ECO:0000256" key="9">
    <source>
        <dbReference type="ARBA" id="ARBA00022737"/>
    </source>
</evidence>
<keyword evidence="12" id="KW-0539">Nucleus</keyword>
<keyword evidence="9" id="KW-0677">Repeat</keyword>
<evidence type="ECO:0000256" key="5">
    <source>
        <dbReference type="ARBA" id="ARBA00020786"/>
    </source>
</evidence>
<comment type="subcellular location">
    <subcellularLocation>
        <location evidence="2">Cytoplasm</location>
    </subcellularLocation>
    <subcellularLocation>
        <location evidence="1">Nucleus</location>
    </subcellularLocation>
</comment>
<dbReference type="PROSITE" id="PS50222">
    <property type="entry name" value="EF_HAND_2"/>
    <property type="match status" value="12"/>
</dbReference>
<dbReference type="GO" id="GO:0005634">
    <property type="term" value="C:nucleus"/>
    <property type="evidence" value="ECO:0007669"/>
    <property type="project" value="UniProtKB-SubCell"/>
</dbReference>
<dbReference type="InterPro" id="IPR018247">
    <property type="entry name" value="EF_Hand_1_Ca_BS"/>
</dbReference>
<dbReference type="InterPro" id="IPR002048">
    <property type="entry name" value="EF_hand_dom"/>
</dbReference>
<feature type="domain" description="EF-hand" evidence="14">
    <location>
        <begin position="1389"/>
        <end position="1421"/>
    </location>
</feature>
<dbReference type="VEuPathDB" id="TriTrypDB:LdCL_090015200"/>
<dbReference type="GO" id="GO:0016460">
    <property type="term" value="C:myosin II complex"/>
    <property type="evidence" value="ECO:0007669"/>
    <property type="project" value="TreeGrafter"/>
</dbReference>
<gene>
    <name evidence="15" type="ORF">CGC21_36870</name>
</gene>
<accession>A0A504X3P8</accession>
<dbReference type="CDD" id="cd00051">
    <property type="entry name" value="EFh"/>
    <property type="match status" value="6"/>
</dbReference>
<dbReference type="SUPFAM" id="SSF47473">
    <property type="entry name" value="EF-hand"/>
    <property type="match status" value="3"/>
</dbReference>
<evidence type="ECO:0000256" key="8">
    <source>
        <dbReference type="ARBA" id="ARBA00022723"/>
    </source>
</evidence>
<dbReference type="InterPro" id="IPR021846">
    <property type="entry name" value="NFACT-C"/>
</dbReference>
<organism evidence="15 16">
    <name type="scientific">Leishmania donovani</name>
    <dbReference type="NCBI Taxonomy" id="5661"/>
    <lineage>
        <taxon>Eukaryota</taxon>
        <taxon>Discoba</taxon>
        <taxon>Euglenozoa</taxon>
        <taxon>Kinetoplastea</taxon>
        <taxon>Metakinetoplastina</taxon>
        <taxon>Trypanosomatida</taxon>
        <taxon>Trypanosomatidae</taxon>
        <taxon>Leishmaniinae</taxon>
        <taxon>Leishmania</taxon>
    </lineage>
</organism>
<dbReference type="Pfam" id="PF11923">
    <property type="entry name" value="NFACT-C"/>
    <property type="match status" value="1"/>
</dbReference>